<sequence length="527" mass="59591">MITTAFHLVLRPPTGNSVKFPQGGWFAWRTSLDLQNDPDVKKCWEGPDQDEPAQACQGNRAYRRYTCPQPGSLFDEVSNWIWFVRPGSFDFPNSIALSFQEDKSVWRLDPAWTNHLQLASGGLYKLAPQAEAGGIQDEATFEFAMQDLPGNAAGWISPLHLRCECNQKEPANQGSGQNKFWQHVLKNDDAILDLVPEFPSADNLRVQFYLEAARQLRGARSASAVQRLVFGPNADEPNPLWFLILDGLNGEFRLEGFPATADSAEPKWIWLQTGRLTFFQEWLAGFACRKAGLDCRPSDASESQRSVPPNNFKNVREVFAGRKSITLLESELTWKRLGMLLEDEKTKDDKRITWQQCLADSANAANMDVESAIDGFLSLPGRGTEKSIVPGEVACFLSARHVLPRSPVRVVLPSVPACLQDMDRDDWEKNVTEAGLLDLVKSVPWPEQDWPAGLVAPVEDRDEPFSWNALSTGWHWQFHDALYQKPFATRLERWEYRPRCVLGKTPIKSFRLGTRRPGQQVYQFDLP</sequence>
<dbReference type="RefSeq" id="WP_007412803.1">
    <property type="nucleotide sequence ID" value="NZ_ABOX02000002.1"/>
</dbReference>
<comment type="caution">
    <text evidence="1">The sequence shown here is derived from an EMBL/GenBank/DDBJ whole genome shotgun (WGS) entry which is preliminary data.</text>
</comment>
<accession>B9XAF5</accession>
<gene>
    <name evidence="1" type="ORF">Cflav_PD5625</name>
</gene>
<reference evidence="1 2" key="1">
    <citation type="journal article" date="2011" name="J. Bacteriol.">
        <title>Genome sequence of 'Pedosphaera parvula' Ellin514, an aerobic Verrucomicrobial isolate from pasture soil.</title>
        <authorList>
            <person name="Kant R."/>
            <person name="van Passel M.W."/>
            <person name="Sangwan P."/>
            <person name="Palva A."/>
            <person name="Lucas S."/>
            <person name="Copeland A."/>
            <person name="Lapidus A."/>
            <person name="Glavina Del Rio T."/>
            <person name="Dalin E."/>
            <person name="Tice H."/>
            <person name="Bruce D."/>
            <person name="Goodwin L."/>
            <person name="Pitluck S."/>
            <person name="Chertkov O."/>
            <person name="Larimer F.W."/>
            <person name="Land M.L."/>
            <person name="Hauser L."/>
            <person name="Brettin T.S."/>
            <person name="Detter J.C."/>
            <person name="Han S."/>
            <person name="de Vos W.M."/>
            <person name="Janssen P.H."/>
            <person name="Smidt H."/>
        </authorList>
    </citation>
    <scope>NUCLEOTIDE SEQUENCE [LARGE SCALE GENOMIC DNA]</scope>
    <source>
        <strain evidence="1 2">Ellin514</strain>
    </source>
</reference>
<proteinExistence type="predicted"/>
<organism evidence="1 2">
    <name type="scientific">Pedosphaera parvula (strain Ellin514)</name>
    <dbReference type="NCBI Taxonomy" id="320771"/>
    <lineage>
        <taxon>Bacteria</taxon>
        <taxon>Pseudomonadati</taxon>
        <taxon>Verrucomicrobiota</taxon>
        <taxon>Pedosphaerae</taxon>
        <taxon>Pedosphaerales</taxon>
        <taxon>Pedosphaeraceae</taxon>
        <taxon>Pedosphaera</taxon>
    </lineage>
</organism>
<protein>
    <submittedName>
        <fullName evidence="1">Uncharacterized protein</fullName>
    </submittedName>
</protein>
<evidence type="ECO:0000313" key="2">
    <source>
        <dbReference type="Proteomes" id="UP000003688"/>
    </source>
</evidence>
<evidence type="ECO:0000313" key="1">
    <source>
        <dbReference type="EMBL" id="EEF62990.1"/>
    </source>
</evidence>
<dbReference type="STRING" id="320771.Cflav_PD5625"/>
<dbReference type="EMBL" id="ABOX02000002">
    <property type="protein sequence ID" value="EEF62990.1"/>
    <property type="molecule type" value="Genomic_DNA"/>
</dbReference>
<dbReference type="Proteomes" id="UP000003688">
    <property type="component" value="Unassembled WGS sequence"/>
</dbReference>
<dbReference type="AlphaFoldDB" id="B9XAF5"/>
<name>B9XAF5_PEDPL</name>
<keyword evidence="2" id="KW-1185">Reference proteome</keyword>